<keyword evidence="2" id="KW-1185">Reference proteome</keyword>
<gene>
    <name evidence="1" type="ORF">ACFO3S_26730</name>
</gene>
<proteinExistence type="predicted"/>
<evidence type="ECO:0000313" key="1">
    <source>
        <dbReference type="EMBL" id="MFC4601861.1"/>
    </source>
</evidence>
<dbReference type="RefSeq" id="WP_378102515.1">
    <property type="nucleotide sequence ID" value="NZ_JBHSEP010000031.1"/>
</dbReference>
<sequence>MSKPIREYWPDLYDNIEDFIELARSEDAELQLASQAVDRLFSDQFVMTSDLAAIKRREKMLGIQADPSAESLDFRRRRIVNRYSTKPPFTLRYLQQRLDQLVGPGLTIVSVDVEQFILYVTTNIQNANVFREVQHTIEMVKPANLVYQQNTSIAESIGLEEHLAMKPIEWNYKLNGSWQLGQKPFASYGSEVVIR</sequence>
<dbReference type="EMBL" id="JBHSEP010000031">
    <property type="protein sequence ID" value="MFC4601861.1"/>
    <property type="molecule type" value="Genomic_DNA"/>
</dbReference>
<evidence type="ECO:0000313" key="2">
    <source>
        <dbReference type="Proteomes" id="UP001596028"/>
    </source>
</evidence>
<dbReference type="InterPro" id="IPR018755">
    <property type="entry name" value="Phage_Mu_Gp48"/>
</dbReference>
<organism evidence="1 2">
    <name type="scientific">Cohnella hongkongensis</name>
    <dbReference type="NCBI Taxonomy" id="178337"/>
    <lineage>
        <taxon>Bacteria</taxon>
        <taxon>Bacillati</taxon>
        <taxon>Bacillota</taxon>
        <taxon>Bacilli</taxon>
        <taxon>Bacillales</taxon>
        <taxon>Paenibacillaceae</taxon>
        <taxon>Cohnella</taxon>
    </lineage>
</organism>
<protein>
    <submittedName>
        <fullName evidence="1">Phage tail protein</fullName>
    </submittedName>
</protein>
<name>A0ABV9FMQ2_9BACL</name>
<accession>A0ABV9FMQ2</accession>
<reference evidence="2" key="1">
    <citation type="journal article" date="2019" name="Int. J. Syst. Evol. Microbiol.">
        <title>The Global Catalogue of Microorganisms (GCM) 10K type strain sequencing project: providing services to taxonomists for standard genome sequencing and annotation.</title>
        <authorList>
            <consortium name="The Broad Institute Genomics Platform"/>
            <consortium name="The Broad Institute Genome Sequencing Center for Infectious Disease"/>
            <person name="Wu L."/>
            <person name="Ma J."/>
        </authorList>
    </citation>
    <scope>NUCLEOTIDE SEQUENCE [LARGE SCALE GENOMIC DNA]</scope>
    <source>
        <strain evidence="2">CCUG 49571</strain>
    </source>
</reference>
<dbReference type="Proteomes" id="UP001596028">
    <property type="component" value="Unassembled WGS sequence"/>
</dbReference>
<dbReference type="Pfam" id="PF10076">
    <property type="entry name" value="Phage_Mu_Gp48"/>
    <property type="match status" value="1"/>
</dbReference>
<comment type="caution">
    <text evidence="1">The sequence shown here is derived from an EMBL/GenBank/DDBJ whole genome shotgun (WGS) entry which is preliminary data.</text>
</comment>